<reference evidence="1 2" key="1">
    <citation type="submission" date="2016-11" db="EMBL/GenBank/DDBJ databases">
        <title>Draft Genome Sequences of Nine Cyanobacterial Strains from Diverse Habitats.</title>
        <authorList>
            <person name="Zhu T."/>
            <person name="Hou S."/>
            <person name="Lu X."/>
            <person name="Hess W.R."/>
        </authorList>
    </citation>
    <scope>NUCLEOTIDE SEQUENCE [LARGE SCALE GENOMIC DNA]</scope>
    <source>
        <strain evidence="1 2">NIES-30</strain>
    </source>
</reference>
<dbReference type="STRING" id="549789.NIES30_13875"/>
<dbReference type="PANTHER" id="PTHR30372:SF6">
    <property type="entry name" value="LIPID-A-DISACCHARIDE SYNTHASE"/>
    <property type="match status" value="1"/>
</dbReference>
<dbReference type="InterPro" id="IPR003835">
    <property type="entry name" value="Glyco_trans_19"/>
</dbReference>
<gene>
    <name evidence="1" type="ORF">NIES30_13875</name>
</gene>
<comment type="caution">
    <text evidence="1">The sequence shown here is derived from an EMBL/GenBank/DDBJ whole genome shotgun (WGS) entry which is preliminary data.</text>
</comment>
<dbReference type="GO" id="GO:0005543">
    <property type="term" value="F:phospholipid binding"/>
    <property type="evidence" value="ECO:0007669"/>
    <property type="project" value="TreeGrafter"/>
</dbReference>
<keyword evidence="2" id="KW-1185">Reference proteome</keyword>
<evidence type="ECO:0000313" key="1">
    <source>
        <dbReference type="EMBL" id="OKH47079.1"/>
    </source>
</evidence>
<protein>
    <submittedName>
        <fullName evidence="1">Lipid-A-disaccharide synthase</fullName>
    </submittedName>
</protein>
<dbReference type="PANTHER" id="PTHR30372">
    <property type="entry name" value="LIPID-A-DISACCHARIDE SYNTHASE"/>
    <property type="match status" value="1"/>
</dbReference>
<dbReference type="GO" id="GO:0008915">
    <property type="term" value="F:lipid-A-disaccharide synthase activity"/>
    <property type="evidence" value="ECO:0007669"/>
    <property type="project" value="InterPro"/>
</dbReference>
<dbReference type="RefSeq" id="WP_073609027.1">
    <property type="nucleotide sequence ID" value="NZ_MRCG01000010.1"/>
</dbReference>
<dbReference type="GO" id="GO:0016020">
    <property type="term" value="C:membrane"/>
    <property type="evidence" value="ECO:0007669"/>
    <property type="project" value="GOC"/>
</dbReference>
<proteinExistence type="predicted"/>
<sequence>MTTPTTAPGDILILSNGPGEISTWVRPVVQALRSRLPDSDQVRISVVLSPCANASGREAEMARSLPGVDRVQGPEHFFSFLLSGKTAENWDWHPHGVVLFLGGDQIYPVVFGKRLGYRTVIYAEWDARWHRWIDRFGCMTANIVEAAPDEFRSKCDVIGDLMADVQGDGDGQSVRDRLHLKPDYDLIGLMPGSKKNKLSVGLPFALATAEAIHRLRPQTQFVIPVAPMLSLEALAQFADAARNPDLRLVEGATTAKLIEPDAALPRLQTPSGLEVLLWQGTPAYDVMGQMQFCLTTVGANTAELGSLGIPMMVLLATQKLEAMKAWDGIPGLMANLPLIGDGFAKLINRLVLRQVYKEGRLFAWPNIWAKREVVPERIGPIIPQTVAAEVVGYLENPDALRAMRGELRSVRGAAGASAKLADMVLEELRSSYSRDAND</sequence>
<accession>A0A1U7J3Z3</accession>
<dbReference type="AlphaFoldDB" id="A0A1U7J3Z3"/>
<name>A0A1U7J3Z3_9CYAN</name>
<dbReference type="Proteomes" id="UP000185557">
    <property type="component" value="Unassembled WGS sequence"/>
</dbReference>
<dbReference type="EMBL" id="MRCG01000010">
    <property type="protein sequence ID" value="OKH47079.1"/>
    <property type="molecule type" value="Genomic_DNA"/>
</dbReference>
<organism evidence="1 2">
    <name type="scientific">Phormidium tenue NIES-30</name>
    <dbReference type="NCBI Taxonomy" id="549789"/>
    <lineage>
        <taxon>Bacteria</taxon>
        <taxon>Bacillati</taxon>
        <taxon>Cyanobacteriota</taxon>
        <taxon>Cyanophyceae</taxon>
        <taxon>Oscillatoriophycideae</taxon>
        <taxon>Oscillatoriales</taxon>
        <taxon>Oscillatoriaceae</taxon>
        <taxon>Phormidium</taxon>
    </lineage>
</organism>
<dbReference type="GO" id="GO:0009245">
    <property type="term" value="P:lipid A biosynthetic process"/>
    <property type="evidence" value="ECO:0007669"/>
    <property type="project" value="InterPro"/>
</dbReference>
<evidence type="ECO:0000313" key="2">
    <source>
        <dbReference type="Proteomes" id="UP000185557"/>
    </source>
</evidence>